<evidence type="ECO:0000256" key="1">
    <source>
        <dbReference type="SAM" id="Phobius"/>
    </source>
</evidence>
<dbReference type="AlphaFoldDB" id="A0AAD8JWL1"/>
<evidence type="ECO:0000313" key="3">
    <source>
        <dbReference type="Proteomes" id="UP001229421"/>
    </source>
</evidence>
<keyword evidence="1" id="KW-0472">Membrane</keyword>
<comment type="caution">
    <text evidence="2">The sequence shown here is derived from an EMBL/GenBank/DDBJ whole genome shotgun (WGS) entry which is preliminary data.</text>
</comment>
<dbReference type="Proteomes" id="UP001229421">
    <property type="component" value="Unassembled WGS sequence"/>
</dbReference>
<protein>
    <submittedName>
        <fullName evidence="2">Uncharacterized protein</fullName>
    </submittedName>
</protein>
<reference evidence="2" key="1">
    <citation type="journal article" date="2023" name="bioRxiv">
        <title>Improved chromosome-level genome assembly for marigold (Tagetes erecta).</title>
        <authorList>
            <person name="Jiang F."/>
            <person name="Yuan L."/>
            <person name="Wang S."/>
            <person name="Wang H."/>
            <person name="Xu D."/>
            <person name="Wang A."/>
            <person name="Fan W."/>
        </authorList>
    </citation>
    <scope>NUCLEOTIDE SEQUENCE</scope>
    <source>
        <strain evidence="2">WSJ</strain>
        <tissue evidence="2">Leaf</tissue>
    </source>
</reference>
<keyword evidence="1" id="KW-0812">Transmembrane</keyword>
<dbReference type="EMBL" id="JAUHHV010000010">
    <property type="protein sequence ID" value="KAK1410856.1"/>
    <property type="molecule type" value="Genomic_DNA"/>
</dbReference>
<accession>A0AAD8JWL1</accession>
<sequence length="85" mass="9675">MTKLNTQARLRDPAAAIHDLNLSFILISMMIVIYKMSESHEYFNHFVTFSMRVIATNFSPITSSIISLSLNIQLLIMCTTKEGFC</sequence>
<proteinExistence type="predicted"/>
<name>A0AAD8JWL1_TARER</name>
<feature type="transmembrane region" description="Helical" evidence="1">
    <location>
        <begin position="57"/>
        <end position="78"/>
    </location>
</feature>
<keyword evidence="1" id="KW-1133">Transmembrane helix</keyword>
<keyword evidence="3" id="KW-1185">Reference proteome</keyword>
<evidence type="ECO:0000313" key="2">
    <source>
        <dbReference type="EMBL" id="KAK1410856.1"/>
    </source>
</evidence>
<gene>
    <name evidence="2" type="ORF">QVD17_37397</name>
</gene>
<organism evidence="2 3">
    <name type="scientific">Tagetes erecta</name>
    <name type="common">African marigold</name>
    <dbReference type="NCBI Taxonomy" id="13708"/>
    <lineage>
        <taxon>Eukaryota</taxon>
        <taxon>Viridiplantae</taxon>
        <taxon>Streptophyta</taxon>
        <taxon>Embryophyta</taxon>
        <taxon>Tracheophyta</taxon>
        <taxon>Spermatophyta</taxon>
        <taxon>Magnoliopsida</taxon>
        <taxon>eudicotyledons</taxon>
        <taxon>Gunneridae</taxon>
        <taxon>Pentapetalae</taxon>
        <taxon>asterids</taxon>
        <taxon>campanulids</taxon>
        <taxon>Asterales</taxon>
        <taxon>Asteraceae</taxon>
        <taxon>Asteroideae</taxon>
        <taxon>Heliantheae alliance</taxon>
        <taxon>Tageteae</taxon>
        <taxon>Tagetes</taxon>
    </lineage>
</organism>
<feature type="transmembrane region" description="Helical" evidence="1">
    <location>
        <begin position="20"/>
        <end position="37"/>
    </location>
</feature>